<dbReference type="GO" id="GO:0031966">
    <property type="term" value="C:mitochondrial membrane"/>
    <property type="evidence" value="ECO:0007669"/>
    <property type="project" value="UniProtKB-SubCell"/>
</dbReference>
<feature type="transmembrane region" description="Helical" evidence="6">
    <location>
        <begin position="61"/>
        <end position="85"/>
    </location>
</feature>
<evidence type="ECO:0000256" key="6">
    <source>
        <dbReference type="SAM" id="Phobius"/>
    </source>
</evidence>
<keyword evidence="2 6" id="KW-0812">Transmembrane</keyword>
<evidence type="ECO:0000313" key="8">
    <source>
        <dbReference type="Proteomes" id="UP001381693"/>
    </source>
</evidence>
<evidence type="ECO:0000256" key="2">
    <source>
        <dbReference type="ARBA" id="ARBA00022692"/>
    </source>
</evidence>
<comment type="subcellular location">
    <subcellularLocation>
        <location evidence="1">Mitochondrion membrane</location>
        <topology evidence="1">Multi-pass membrane protein</topology>
    </subcellularLocation>
</comment>
<name>A0AAN8WZK0_HALRR</name>
<evidence type="ECO:0000313" key="7">
    <source>
        <dbReference type="EMBL" id="KAK7071433.1"/>
    </source>
</evidence>
<keyword evidence="8" id="KW-1185">Reference proteome</keyword>
<organism evidence="7 8">
    <name type="scientific">Halocaridina rubra</name>
    <name type="common">Hawaiian red shrimp</name>
    <dbReference type="NCBI Taxonomy" id="373956"/>
    <lineage>
        <taxon>Eukaryota</taxon>
        <taxon>Metazoa</taxon>
        <taxon>Ecdysozoa</taxon>
        <taxon>Arthropoda</taxon>
        <taxon>Crustacea</taxon>
        <taxon>Multicrustacea</taxon>
        <taxon>Malacostraca</taxon>
        <taxon>Eumalacostraca</taxon>
        <taxon>Eucarida</taxon>
        <taxon>Decapoda</taxon>
        <taxon>Pleocyemata</taxon>
        <taxon>Caridea</taxon>
        <taxon>Atyoidea</taxon>
        <taxon>Atyidae</taxon>
        <taxon>Halocaridina</taxon>
    </lineage>
</organism>
<reference evidence="7 8" key="1">
    <citation type="submission" date="2023-11" db="EMBL/GenBank/DDBJ databases">
        <title>Halocaridina rubra genome assembly.</title>
        <authorList>
            <person name="Smith C."/>
        </authorList>
    </citation>
    <scope>NUCLEOTIDE SEQUENCE [LARGE SCALE GENOMIC DNA]</scope>
    <source>
        <strain evidence="7">EP-1</strain>
        <tissue evidence="7">Whole</tissue>
    </source>
</reference>
<evidence type="ECO:0000256" key="3">
    <source>
        <dbReference type="ARBA" id="ARBA00022989"/>
    </source>
</evidence>
<dbReference type="Pfam" id="PF07114">
    <property type="entry name" value="TMEM126"/>
    <property type="match status" value="1"/>
</dbReference>
<sequence length="210" mass="24051">MSKPSQQDTFLEAYEMLMDWKPTRDVFAFRYFGFFTGGIGSLSGFYLNNFYRKAVKLRGQVFISTLLPNVVLPGLVGIILHHQFVQRPLILQTFQCPVCIELRAGVLQFFAGFLYPLVLSTVTSFHFGSKLYTYPLPSIKEPRNIFNTFIKLSRPGYSKFFVLASLQVIGGIALTHMEALNIFTVLSKLSEMERAVLDHQTEKQSIRREF</sequence>
<feature type="transmembrane region" description="Helical" evidence="6">
    <location>
        <begin position="105"/>
        <end position="127"/>
    </location>
</feature>
<dbReference type="GO" id="GO:0032981">
    <property type="term" value="P:mitochondrial respiratory chain complex I assembly"/>
    <property type="evidence" value="ECO:0007669"/>
    <property type="project" value="TreeGrafter"/>
</dbReference>
<keyword evidence="4" id="KW-0496">Mitochondrion</keyword>
<feature type="transmembrane region" description="Helical" evidence="6">
    <location>
        <begin position="160"/>
        <end position="183"/>
    </location>
</feature>
<evidence type="ECO:0000256" key="4">
    <source>
        <dbReference type="ARBA" id="ARBA00023128"/>
    </source>
</evidence>
<dbReference type="Proteomes" id="UP001381693">
    <property type="component" value="Unassembled WGS sequence"/>
</dbReference>
<proteinExistence type="predicted"/>
<dbReference type="PANTHER" id="PTHR16296">
    <property type="entry name" value="UNCHARACTERIZED HYPOTHALAMUS PROTEIN HT007"/>
    <property type="match status" value="1"/>
</dbReference>
<evidence type="ECO:0000256" key="5">
    <source>
        <dbReference type="ARBA" id="ARBA00023136"/>
    </source>
</evidence>
<gene>
    <name evidence="7" type="ORF">SK128_024690</name>
</gene>
<feature type="transmembrane region" description="Helical" evidence="6">
    <location>
        <begin position="28"/>
        <end position="49"/>
    </location>
</feature>
<keyword evidence="5 6" id="KW-0472">Membrane</keyword>
<protein>
    <submittedName>
        <fullName evidence="7">Uncharacterized protein</fullName>
    </submittedName>
</protein>
<keyword evidence="3 6" id="KW-1133">Transmembrane helix</keyword>
<dbReference type="PANTHER" id="PTHR16296:SF2">
    <property type="entry name" value="TRANSMEMBRANE PROTEIN 126A"/>
    <property type="match status" value="1"/>
</dbReference>
<evidence type="ECO:0000256" key="1">
    <source>
        <dbReference type="ARBA" id="ARBA00004225"/>
    </source>
</evidence>
<accession>A0AAN8WZK0</accession>
<dbReference type="AlphaFoldDB" id="A0AAN8WZK0"/>
<comment type="caution">
    <text evidence="7">The sequence shown here is derived from an EMBL/GenBank/DDBJ whole genome shotgun (WGS) entry which is preliminary data.</text>
</comment>
<dbReference type="InterPro" id="IPR009801">
    <property type="entry name" value="TMEM126"/>
</dbReference>
<dbReference type="EMBL" id="JAXCGZ010014568">
    <property type="protein sequence ID" value="KAK7071433.1"/>
    <property type="molecule type" value="Genomic_DNA"/>
</dbReference>